<sequence length="110" mass="12463">TGDAQLSEPKELRDTLPQSKFQYLQCHVVRMDQRWFTYLQLMNPGSVGDAAMHRMILACPVKWGVNATSRLTEVGATNVKIAVSAHTTPTFKTFAGERRLQRVILKFKID</sequence>
<reference evidence="1" key="1">
    <citation type="submission" date="2021-06" db="EMBL/GenBank/DDBJ databases">
        <authorList>
            <person name="Kallberg Y."/>
            <person name="Tangrot J."/>
            <person name="Rosling A."/>
        </authorList>
    </citation>
    <scope>NUCLEOTIDE SEQUENCE</scope>
    <source>
        <strain evidence="1">CL356</strain>
    </source>
</reference>
<dbReference type="Proteomes" id="UP000789525">
    <property type="component" value="Unassembled WGS sequence"/>
</dbReference>
<evidence type="ECO:0000313" key="2">
    <source>
        <dbReference type="Proteomes" id="UP000789525"/>
    </source>
</evidence>
<gene>
    <name evidence="1" type="ORF">ACOLOM_LOCUS14255</name>
</gene>
<keyword evidence="2" id="KW-1185">Reference proteome</keyword>
<feature type="non-terminal residue" evidence="1">
    <location>
        <position position="1"/>
    </location>
</feature>
<accession>A0ACA9R6N3</accession>
<proteinExistence type="predicted"/>
<protein>
    <submittedName>
        <fullName evidence="1">5525_t:CDS:1</fullName>
    </submittedName>
</protein>
<organism evidence="1 2">
    <name type="scientific">Acaulospora colombiana</name>
    <dbReference type="NCBI Taxonomy" id="27376"/>
    <lineage>
        <taxon>Eukaryota</taxon>
        <taxon>Fungi</taxon>
        <taxon>Fungi incertae sedis</taxon>
        <taxon>Mucoromycota</taxon>
        <taxon>Glomeromycotina</taxon>
        <taxon>Glomeromycetes</taxon>
        <taxon>Diversisporales</taxon>
        <taxon>Acaulosporaceae</taxon>
        <taxon>Acaulospora</taxon>
    </lineage>
</organism>
<feature type="non-terminal residue" evidence="1">
    <location>
        <position position="110"/>
    </location>
</feature>
<name>A0ACA9R6N3_9GLOM</name>
<comment type="caution">
    <text evidence="1">The sequence shown here is derived from an EMBL/GenBank/DDBJ whole genome shotgun (WGS) entry which is preliminary data.</text>
</comment>
<dbReference type="EMBL" id="CAJVPT010070523">
    <property type="protein sequence ID" value="CAG8779461.1"/>
    <property type="molecule type" value="Genomic_DNA"/>
</dbReference>
<evidence type="ECO:0000313" key="1">
    <source>
        <dbReference type="EMBL" id="CAG8779461.1"/>
    </source>
</evidence>